<proteinExistence type="predicted"/>
<dbReference type="Proteomes" id="UP000054164">
    <property type="component" value="Unassembled WGS sequence"/>
</dbReference>
<dbReference type="EMBL" id="BA000058">
    <property type="protein sequence ID" value="BAO04914.1"/>
    <property type="molecule type" value="Genomic_DNA"/>
</dbReference>
<reference evidence="1" key="1">
    <citation type="submission" date="2013-10" db="EMBL/GenBank/DDBJ databases">
        <title>Draft genome sequence of Clostridium botulinum type B strain Osaka05.</title>
        <authorList>
            <person name="Sakaguchi Y."/>
            <person name="Hosomi K."/>
            <person name="Uchiyama J."/>
            <person name="Ogura Y."/>
            <person name="Sakaguchi M."/>
            <person name="Kohda T."/>
            <person name="Mukamoto M."/>
            <person name="Misawa N."/>
            <person name="Matsuzaki S."/>
            <person name="Hayashi T."/>
            <person name="Kozaki S."/>
        </authorList>
    </citation>
    <scope>NUCLEOTIDE SEQUENCE</scope>
    <source>
        <strain evidence="1">Osaka05</strain>
    </source>
</reference>
<dbReference type="HOGENOM" id="CLU_2631861_0_0_9"/>
<evidence type="ECO:0000313" key="1">
    <source>
        <dbReference type="EMBL" id="BAO04914.1"/>
    </source>
</evidence>
<protein>
    <submittedName>
        <fullName evidence="1">Uncharacterized protein</fullName>
    </submittedName>
</protein>
<name>A0A060N9J9_CLOBO</name>
<organism evidence="1">
    <name type="scientific">Clostridium botulinum B str. Osaka05</name>
    <dbReference type="NCBI Taxonomy" id="1407017"/>
    <lineage>
        <taxon>Bacteria</taxon>
        <taxon>Bacillati</taxon>
        <taxon>Bacillota</taxon>
        <taxon>Clostridia</taxon>
        <taxon>Eubacteriales</taxon>
        <taxon>Clostridiaceae</taxon>
        <taxon>Clostridium</taxon>
    </lineage>
</organism>
<dbReference type="AlphaFoldDB" id="A0A060N9J9"/>
<gene>
    <name evidence="1" type="ORF">CBO05P1_195</name>
</gene>
<sequence>MYSDNIRHCEETIFKIKDSNKLYNMINKANYSDSFRKVLRNISKEEILELLEEYDALHICNFEQFYKNKYKKGKLYE</sequence>
<dbReference type="RefSeq" id="WP_030031995.1">
    <property type="nucleotide sequence ID" value="NZ_BA000058.1"/>
</dbReference>
<accession>A0A060N9J9</accession>